<gene>
    <name evidence="1" type="ORF">Pan44_48060</name>
</gene>
<proteinExistence type="predicted"/>
<dbReference type="EMBL" id="CP036271">
    <property type="protein sequence ID" value="QDT56746.1"/>
    <property type="molecule type" value="Genomic_DNA"/>
</dbReference>
<evidence type="ECO:0000313" key="2">
    <source>
        <dbReference type="Proteomes" id="UP000315700"/>
    </source>
</evidence>
<name>A0A517SKV1_9PLAN</name>
<dbReference type="Proteomes" id="UP000315700">
    <property type="component" value="Chromosome"/>
</dbReference>
<keyword evidence="2" id="KW-1185">Reference proteome</keyword>
<protein>
    <submittedName>
        <fullName evidence="1">Uncharacterized protein</fullName>
    </submittedName>
</protein>
<dbReference type="AlphaFoldDB" id="A0A517SKV1"/>
<reference evidence="1 2" key="1">
    <citation type="submission" date="2019-02" db="EMBL/GenBank/DDBJ databases">
        <title>Deep-cultivation of Planctomycetes and their phenomic and genomic characterization uncovers novel biology.</title>
        <authorList>
            <person name="Wiegand S."/>
            <person name="Jogler M."/>
            <person name="Boedeker C."/>
            <person name="Pinto D."/>
            <person name="Vollmers J."/>
            <person name="Rivas-Marin E."/>
            <person name="Kohn T."/>
            <person name="Peeters S.H."/>
            <person name="Heuer A."/>
            <person name="Rast P."/>
            <person name="Oberbeckmann S."/>
            <person name="Bunk B."/>
            <person name="Jeske O."/>
            <person name="Meyerdierks A."/>
            <person name="Storesund J.E."/>
            <person name="Kallscheuer N."/>
            <person name="Luecker S."/>
            <person name="Lage O.M."/>
            <person name="Pohl T."/>
            <person name="Merkel B.J."/>
            <person name="Hornburger P."/>
            <person name="Mueller R.-W."/>
            <person name="Bruemmer F."/>
            <person name="Labrenz M."/>
            <person name="Spormann A.M."/>
            <person name="Op den Camp H."/>
            <person name="Overmann J."/>
            <person name="Amann R."/>
            <person name="Jetten M.S.M."/>
            <person name="Mascher T."/>
            <person name="Medema M.H."/>
            <person name="Devos D.P."/>
            <person name="Kaster A.-K."/>
            <person name="Ovreas L."/>
            <person name="Rohde M."/>
            <person name="Galperin M.Y."/>
            <person name="Jogler C."/>
        </authorList>
    </citation>
    <scope>NUCLEOTIDE SEQUENCE [LARGE SCALE GENOMIC DNA]</scope>
    <source>
        <strain evidence="1 2">Pan44</strain>
    </source>
</reference>
<organism evidence="1 2">
    <name type="scientific">Caulifigura coniformis</name>
    <dbReference type="NCBI Taxonomy" id="2527983"/>
    <lineage>
        <taxon>Bacteria</taxon>
        <taxon>Pseudomonadati</taxon>
        <taxon>Planctomycetota</taxon>
        <taxon>Planctomycetia</taxon>
        <taxon>Planctomycetales</taxon>
        <taxon>Planctomycetaceae</taxon>
        <taxon>Caulifigura</taxon>
    </lineage>
</organism>
<dbReference type="KEGG" id="ccos:Pan44_48060"/>
<sequence length="32" mass="3556">MAWGHAFRQTTTSPALIVGLFDTFLPDFEDNG</sequence>
<evidence type="ECO:0000313" key="1">
    <source>
        <dbReference type="EMBL" id="QDT56746.1"/>
    </source>
</evidence>
<dbReference type="InParanoid" id="A0A517SKV1"/>
<accession>A0A517SKV1</accession>